<sequence>MMAINTTSTHEQQKYILQCLSVRPHSTNELRELGIYFPPARIKELRDKGFHIDTFYRKETDSSGLAHRVGVYVLHQNEVSQNYQYND</sequence>
<dbReference type="Pfam" id="PF14090">
    <property type="entry name" value="HTH_39"/>
    <property type="match status" value="1"/>
</dbReference>
<dbReference type="KEGG" id="hil:HICON_15260"/>
<proteinExistence type="predicted"/>
<name>A0AAV2U3Y8_HAEIF</name>
<protein>
    <recommendedName>
        <fullName evidence="1">Winged helix-turn-helix domain-containing protein</fullName>
    </recommendedName>
</protein>
<dbReference type="InterPro" id="IPR055245">
    <property type="entry name" value="HTH_proteobacteria"/>
</dbReference>
<feature type="domain" description="Winged helix-turn-helix" evidence="1">
    <location>
        <begin position="12"/>
        <end position="75"/>
    </location>
</feature>
<evidence type="ECO:0000259" key="1">
    <source>
        <dbReference type="Pfam" id="PF14090"/>
    </source>
</evidence>
<reference evidence="2 3" key="1">
    <citation type="journal article" date="2012" name="Emerg. Infect. Dis.">
        <title>Lineage-specific Virulence Determinants of Haemophilus influenzae Biogroup aegyptius.</title>
        <authorList>
            <person name="Strouts F.R."/>
            <person name="Power P."/>
            <person name="Croucher N.J."/>
            <person name="Corton N."/>
            <person name="van Tonder A."/>
            <person name="Quail M.A."/>
            <person name="Langford P.R."/>
            <person name="Hudson M.J."/>
            <person name="Parkhill J."/>
            <person name="Kroll J.S."/>
            <person name="Bentley S.D."/>
        </authorList>
    </citation>
    <scope>NUCLEOTIDE SEQUENCE [LARGE SCALE GENOMIC DNA]</scope>
    <source>
        <strain evidence="2 3">F3047</strain>
    </source>
</reference>
<evidence type="ECO:0000313" key="2">
    <source>
        <dbReference type="EMBL" id="CBY86987.1"/>
    </source>
</evidence>
<dbReference type="EMBL" id="FQ670204">
    <property type="protein sequence ID" value="CBY86987.1"/>
    <property type="molecule type" value="Genomic_DNA"/>
</dbReference>
<accession>A0AAV2U3Y8</accession>
<organism evidence="2 3">
    <name type="scientific">Haemophilus influenzae F3047</name>
    <dbReference type="NCBI Taxonomy" id="935897"/>
    <lineage>
        <taxon>Bacteria</taxon>
        <taxon>Pseudomonadati</taxon>
        <taxon>Pseudomonadota</taxon>
        <taxon>Gammaproteobacteria</taxon>
        <taxon>Pasteurellales</taxon>
        <taxon>Pasteurellaceae</taxon>
        <taxon>Haemophilus</taxon>
    </lineage>
</organism>
<dbReference type="Proteomes" id="UP000006797">
    <property type="component" value="Chromosome"/>
</dbReference>
<dbReference type="AlphaFoldDB" id="A0AAV2U3Y8"/>
<evidence type="ECO:0000313" key="3">
    <source>
        <dbReference type="Proteomes" id="UP000006797"/>
    </source>
</evidence>
<gene>
    <name evidence="2" type="ORF">HICON_15260</name>
</gene>